<dbReference type="Proteomes" id="UP000623440">
    <property type="component" value="Unassembled WGS sequence"/>
</dbReference>
<dbReference type="InterPro" id="IPR000192">
    <property type="entry name" value="Aminotrans_V_dom"/>
</dbReference>
<organism evidence="5 6">
    <name type="scientific">Nostoc flagelliforme FACHB-838</name>
    <dbReference type="NCBI Taxonomy" id="2692904"/>
    <lineage>
        <taxon>Bacteria</taxon>
        <taxon>Bacillati</taxon>
        <taxon>Cyanobacteriota</taxon>
        <taxon>Cyanophyceae</taxon>
        <taxon>Nostocales</taxon>
        <taxon>Nostocaceae</taxon>
        <taxon>Nostoc</taxon>
    </lineage>
</organism>
<feature type="domain" description="Aminotransferase class V" evidence="4">
    <location>
        <begin position="58"/>
        <end position="346"/>
    </location>
</feature>
<keyword evidence="3" id="KW-0663">Pyridoxal phosphate</keyword>
<keyword evidence="1" id="KW-0662">Pyridine nucleotide biosynthesis</keyword>
<evidence type="ECO:0000259" key="4">
    <source>
        <dbReference type="Pfam" id="PF00266"/>
    </source>
</evidence>
<sequence>MSVIEVSSLRQQFPLFKERNYLATHSLGCLPHEAFLDIEEYKQSLFLGRRALPVWLERYEEIFGLIERLLNAPSGSVALGPSATACQAAIAATLNPTAKQNCIIISELDFPSCRYLWAAQSRRGFQITEVVAVDKISIPAEALVAKIDERVAVVAISLVSYLNSSRIDINAVIAAAHRVGAIVILDAYQAVGLIPLDVTTLDADVVVGGTHKWLGGGLGLAFAYVRPSLAEQLEPIYPGWFSHFNPTAFESTFTPAPGARRFQQGTPAMEPIYTSRAGLRFALEFGVEQIYQRNQSLTTYLIAAADAYGIKVNTPRTLGTRGGTVCLGVNNPLTVAQDLAKLGIDVDTRSELGIRVSPHLCSTEEECDQFIESLIKLTYKN</sequence>
<proteinExistence type="predicted"/>
<gene>
    <name evidence="5" type="ORF">H6G97_47680</name>
</gene>
<reference evidence="5 6" key="1">
    <citation type="journal article" date="2020" name="ISME J.">
        <title>Comparative genomics reveals insights into cyanobacterial evolution and habitat adaptation.</title>
        <authorList>
            <person name="Chen M.Y."/>
            <person name="Teng W.K."/>
            <person name="Zhao L."/>
            <person name="Hu C.X."/>
            <person name="Zhou Y.K."/>
            <person name="Han B.P."/>
            <person name="Song L.R."/>
            <person name="Shu W.S."/>
        </authorList>
    </citation>
    <scope>NUCLEOTIDE SEQUENCE [LARGE SCALE GENOMIC DNA]</scope>
    <source>
        <strain evidence="5 6">FACHB-838</strain>
    </source>
</reference>
<evidence type="ECO:0000256" key="2">
    <source>
        <dbReference type="ARBA" id="ARBA00022801"/>
    </source>
</evidence>
<dbReference type="Pfam" id="PF00266">
    <property type="entry name" value="Aminotran_5"/>
    <property type="match status" value="1"/>
</dbReference>
<dbReference type="PANTHER" id="PTHR14084">
    <property type="entry name" value="KYNURENINASE"/>
    <property type="match status" value="1"/>
</dbReference>
<keyword evidence="5" id="KW-0808">Transferase</keyword>
<name>A0ABR8E636_9NOSO</name>
<evidence type="ECO:0000313" key="5">
    <source>
        <dbReference type="EMBL" id="MBD2536547.1"/>
    </source>
</evidence>
<keyword evidence="5" id="KW-0032">Aminotransferase</keyword>
<evidence type="ECO:0000256" key="1">
    <source>
        <dbReference type="ARBA" id="ARBA00022642"/>
    </source>
</evidence>
<dbReference type="SUPFAM" id="SSF53383">
    <property type="entry name" value="PLP-dependent transferases"/>
    <property type="match status" value="1"/>
</dbReference>
<dbReference type="GO" id="GO:0008483">
    <property type="term" value="F:transaminase activity"/>
    <property type="evidence" value="ECO:0007669"/>
    <property type="project" value="UniProtKB-KW"/>
</dbReference>
<protein>
    <submittedName>
        <fullName evidence="5">Aminotransferase class V-fold PLP-dependent enzyme</fullName>
    </submittedName>
</protein>
<accession>A0ABR8E636</accession>
<dbReference type="Gene3D" id="3.90.1150.10">
    <property type="entry name" value="Aspartate Aminotransferase, domain 1"/>
    <property type="match status" value="1"/>
</dbReference>
<dbReference type="Gene3D" id="3.40.640.10">
    <property type="entry name" value="Type I PLP-dependent aspartate aminotransferase-like (Major domain)"/>
    <property type="match status" value="1"/>
</dbReference>
<keyword evidence="2" id="KW-0378">Hydrolase</keyword>
<keyword evidence="6" id="KW-1185">Reference proteome</keyword>
<dbReference type="InterPro" id="IPR010111">
    <property type="entry name" value="Kynureninase"/>
</dbReference>
<comment type="caution">
    <text evidence="5">The sequence shown here is derived from an EMBL/GenBank/DDBJ whole genome shotgun (WGS) entry which is preliminary data.</text>
</comment>
<dbReference type="PANTHER" id="PTHR14084:SF0">
    <property type="entry name" value="KYNURENINASE"/>
    <property type="match status" value="1"/>
</dbReference>
<dbReference type="EMBL" id="JACJSI010000485">
    <property type="protein sequence ID" value="MBD2536547.1"/>
    <property type="molecule type" value="Genomic_DNA"/>
</dbReference>
<evidence type="ECO:0000256" key="3">
    <source>
        <dbReference type="ARBA" id="ARBA00022898"/>
    </source>
</evidence>
<dbReference type="RefSeq" id="WP_190947255.1">
    <property type="nucleotide sequence ID" value="NZ_JACJSI010000485.1"/>
</dbReference>
<dbReference type="InterPro" id="IPR015422">
    <property type="entry name" value="PyrdxlP-dep_Trfase_small"/>
</dbReference>
<evidence type="ECO:0000313" key="6">
    <source>
        <dbReference type="Proteomes" id="UP000623440"/>
    </source>
</evidence>
<dbReference type="InterPro" id="IPR015421">
    <property type="entry name" value="PyrdxlP-dep_Trfase_major"/>
</dbReference>
<dbReference type="InterPro" id="IPR015424">
    <property type="entry name" value="PyrdxlP-dep_Trfase"/>
</dbReference>